<dbReference type="PROSITE" id="PS50110">
    <property type="entry name" value="RESPONSE_REGULATORY"/>
    <property type="match status" value="1"/>
</dbReference>
<dbReference type="InterPro" id="IPR005467">
    <property type="entry name" value="His_kinase_dom"/>
</dbReference>
<dbReference type="Pfam" id="PF08447">
    <property type="entry name" value="PAS_3"/>
    <property type="match status" value="1"/>
</dbReference>
<feature type="transmembrane region" description="Helical" evidence="10">
    <location>
        <begin position="102"/>
        <end position="122"/>
    </location>
</feature>
<feature type="transmembrane region" description="Helical" evidence="10">
    <location>
        <begin position="73"/>
        <end position="96"/>
    </location>
</feature>
<evidence type="ECO:0000256" key="7">
    <source>
        <dbReference type="ARBA" id="ARBA00022840"/>
    </source>
</evidence>
<keyword evidence="15" id="KW-1185">Reference proteome</keyword>
<dbReference type="InterPro" id="IPR001789">
    <property type="entry name" value="Sig_transdc_resp-reg_receiver"/>
</dbReference>
<proteinExistence type="predicted"/>
<evidence type="ECO:0000259" key="11">
    <source>
        <dbReference type="PROSITE" id="PS50109"/>
    </source>
</evidence>
<reference evidence="14 15" key="1">
    <citation type="submission" date="2016-10" db="EMBL/GenBank/DDBJ databases">
        <authorList>
            <person name="de Groot N.N."/>
        </authorList>
    </citation>
    <scope>NUCLEOTIDE SEQUENCE [LARGE SCALE GENOMIC DNA]</scope>
    <source>
        <strain evidence="15">KMM 9023,NRIC 0796,JCM 17311,KCTC 23692</strain>
    </source>
</reference>
<keyword evidence="3 9" id="KW-0597">Phosphoprotein</keyword>
<dbReference type="CDD" id="cd00082">
    <property type="entry name" value="HisKA"/>
    <property type="match status" value="1"/>
</dbReference>
<sequence>MISSTFLSVMQSMIALLLAGAMLYPVFSKMTFAGNPPLTGLVIGLVFSITHAAISLSTQSWGNAAVLSTSTGLVLYASYLGGPVSAVIVATAASLLRHYFNGIPIPVGAFAPTLLAISGLLLRRMSRPEDWPGLCWRMLPKAVAAFMLSTCIAIGLILVFGIIENPQTLYDIFLPYLLLGSLGVSVTFLVIRASAQLAAIARENETRLRQLQFIFETCGIGVFRYDGAKGRVDFDENFSALYGTDTEALQPTRFSDNQVHPEDRAKMRAYIQDEVNGTASQGSQVFRSFSPDGRLRHMRSFWKLESLTPDGERNIIGLHMDVSDVIAAREEGSERQRQLAAIAENLPGVIFQLIWQDGKAGEMLFISPKCAEIWGVGPQELLEDPMRLLPCFEEGEEVQMIAAVNESVAAGGRSSARAWMYDAAGERMAVELQVEATPRGDGSHLVNGIYLDITKEIQAEAEARRQGELAQQFQKTEALGQLTGGIAHDFNNILAVILGNLELLHDQVRDPGDHELIDAAIQASQRGAGLTRSMLAFAGRTRLEPEVLDINVVVREARNWMGRALPESVEVETSLLAGLWPVRVDATSLESALLNLILNARDAMDGHGRLTIETSNQRIDQEYVDSRGEQIAAGRYVMLAVSDTGSGIDPATAARIFEPFYTTKPPGSGSGVGLSMVQGFMRQSHGTVHLYTEPGHGTTFKLYFPATDASAAAGDEPAPEAPHAPADGKRILLVEDEDSVRTVLLSMLEAAGYSVVVAKNGDNAFDIFRTQPEFDLIVTDIVMPGQLQGTHLARRIRETKPEARFIFMSGYASEASVHGNGLRPEDMRLMKPVPRAELLQAVADALSD</sequence>
<dbReference type="InterPro" id="IPR035965">
    <property type="entry name" value="PAS-like_dom_sf"/>
</dbReference>
<dbReference type="SMART" id="SM00387">
    <property type="entry name" value="HATPase_c"/>
    <property type="match status" value="1"/>
</dbReference>
<gene>
    <name evidence="14" type="ORF">SAMN04515673_10755</name>
</gene>
<dbReference type="AlphaFoldDB" id="A0A1I6E409"/>
<evidence type="ECO:0000256" key="6">
    <source>
        <dbReference type="ARBA" id="ARBA00022777"/>
    </source>
</evidence>
<dbReference type="Gene3D" id="3.30.565.10">
    <property type="entry name" value="Histidine kinase-like ATPase, C-terminal domain"/>
    <property type="match status" value="1"/>
</dbReference>
<dbReference type="Gene3D" id="1.10.287.130">
    <property type="match status" value="1"/>
</dbReference>
<keyword evidence="5" id="KW-0547">Nucleotide-binding</keyword>
<feature type="modified residue" description="4-aspartylphosphate" evidence="9">
    <location>
        <position position="780"/>
    </location>
</feature>
<dbReference type="InterPro" id="IPR003594">
    <property type="entry name" value="HATPase_dom"/>
</dbReference>
<keyword evidence="10" id="KW-1133">Transmembrane helix</keyword>
<evidence type="ECO:0000256" key="8">
    <source>
        <dbReference type="ARBA" id="ARBA00023012"/>
    </source>
</evidence>
<feature type="transmembrane region" description="Helical" evidence="10">
    <location>
        <begin position="38"/>
        <end position="61"/>
    </location>
</feature>
<comment type="catalytic activity">
    <reaction evidence="1">
        <text>ATP + protein L-histidine = ADP + protein N-phospho-L-histidine.</text>
        <dbReference type="EC" id="2.7.13.3"/>
    </reaction>
</comment>
<evidence type="ECO:0000313" key="15">
    <source>
        <dbReference type="Proteomes" id="UP000199302"/>
    </source>
</evidence>
<dbReference type="SUPFAM" id="SSF55785">
    <property type="entry name" value="PYP-like sensor domain (PAS domain)"/>
    <property type="match status" value="2"/>
</dbReference>
<dbReference type="PANTHER" id="PTHR43065:SF46">
    <property type="entry name" value="C4-DICARBOXYLATE TRANSPORT SENSOR PROTEIN DCTB"/>
    <property type="match status" value="1"/>
</dbReference>
<keyword evidence="10" id="KW-0812">Transmembrane</keyword>
<dbReference type="GO" id="GO:0000155">
    <property type="term" value="F:phosphorelay sensor kinase activity"/>
    <property type="evidence" value="ECO:0007669"/>
    <property type="project" value="InterPro"/>
</dbReference>
<evidence type="ECO:0000256" key="10">
    <source>
        <dbReference type="SAM" id="Phobius"/>
    </source>
</evidence>
<dbReference type="SUPFAM" id="SSF52172">
    <property type="entry name" value="CheY-like"/>
    <property type="match status" value="1"/>
</dbReference>
<dbReference type="InterPro" id="IPR003661">
    <property type="entry name" value="HisK_dim/P_dom"/>
</dbReference>
<dbReference type="InterPro" id="IPR011006">
    <property type="entry name" value="CheY-like_superfamily"/>
</dbReference>
<evidence type="ECO:0000259" key="12">
    <source>
        <dbReference type="PROSITE" id="PS50110"/>
    </source>
</evidence>
<dbReference type="InterPro" id="IPR036097">
    <property type="entry name" value="HisK_dim/P_sf"/>
</dbReference>
<keyword evidence="6 14" id="KW-0418">Kinase</keyword>
<dbReference type="SMART" id="SM00448">
    <property type="entry name" value="REC"/>
    <property type="match status" value="1"/>
</dbReference>
<keyword evidence="8" id="KW-0902">Two-component regulatory system</keyword>
<dbReference type="PRINTS" id="PR00344">
    <property type="entry name" value="BCTRLSENSOR"/>
</dbReference>
<evidence type="ECO:0000256" key="5">
    <source>
        <dbReference type="ARBA" id="ARBA00022741"/>
    </source>
</evidence>
<feature type="transmembrane region" description="Helical" evidence="10">
    <location>
        <begin position="143"/>
        <end position="163"/>
    </location>
</feature>
<dbReference type="SUPFAM" id="SSF55874">
    <property type="entry name" value="ATPase domain of HSP90 chaperone/DNA topoisomerase II/histidine kinase"/>
    <property type="match status" value="1"/>
</dbReference>
<dbReference type="Pfam" id="PF00512">
    <property type="entry name" value="HisKA"/>
    <property type="match status" value="1"/>
</dbReference>
<feature type="domain" description="Response regulatory" evidence="12">
    <location>
        <begin position="730"/>
        <end position="846"/>
    </location>
</feature>
<evidence type="ECO:0000313" key="14">
    <source>
        <dbReference type="EMBL" id="SFR12377.1"/>
    </source>
</evidence>
<dbReference type="OrthoDB" id="9796100at2"/>
<name>A0A1I6E409_9RHOB</name>
<dbReference type="PROSITE" id="PS50112">
    <property type="entry name" value="PAS"/>
    <property type="match status" value="1"/>
</dbReference>
<dbReference type="EMBL" id="FOYI01000007">
    <property type="protein sequence ID" value="SFR12377.1"/>
    <property type="molecule type" value="Genomic_DNA"/>
</dbReference>
<dbReference type="Pfam" id="PF00072">
    <property type="entry name" value="Response_reg"/>
    <property type="match status" value="1"/>
</dbReference>
<dbReference type="GO" id="GO:0005524">
    <property type="term" value="F:ATP binding"/>
    <property type="evidence" value="ECO:0007669"/>
    <property type="project" value="UniProtKB-KW"/>
</dbReference>
<protein>
    <recommendedName>
        <fullName evidence="2">histidine kinase</fullName>
        <ecNumber evidence="2">2.7.13.3</ecNumber>
    </recommendedName>
</protein>
<dbReference type="STRING" id="871652.SAMN04515673_10755"/>
<keyword evidence="10" id="KW-0472">Membrane</keyword>
<evidence type="ECO:0000256" key="2">
    <source>
        <dbReference type="ARBA" id="ARBA00012438"/>
    </source>
</evidence>
<evidence type="ECO:0000259" key="13">
    <source>
        <dbReference type="PROSITE" id="PS50112"/>
    </source>
</evidence>
<dbReference type="SMART" id="SM00091">
    <property type="entry name" value="PAS"/>
    <property type="match status" value="2"/>
</dbReference>
<dbReference type="InterPro" id="IPR000014">
    <property type="entry name" value="PAS"/>
</dbReference>
<feature type="domain" description="PAS" evidence="13">
    <location>
        <begin position="207"/>
        <end position="278"/>
    </location>
</feature>
<dbReference type="Proteomes" id="UP000199302">
    <property type="component" value="Unassembled WGS sequence"/>
</dbReference>
<dbReference type="Gene3D" id="3.30.450.20">
    <property type="entry name" value="PAS domain"/>
    <property type="match status" value="2"/>
</dbReference>
<feature type="transmembrane region" description="Helical" evidence="10">
    <location>
        <begin position="169"/>
        <end position="191"/>
    </location>
</feature>
<evidence type="ECO:0000256" key="3">
    <source>
        <dbReference type="ARBA" id="ARBA00022553"/>
    </source>
</evidence>
<accession>A0A1I6E409</accession>
<dbReference type="SMART" id="SM00388">
    <property type="entry name" value="HisKA"/>
    <property type="match status" value="1"/>
</dbReference>
<dbReference type="EC" id="2.7.13.3" evidence="2"/>
<dbReference type="Gene3D" id="3.40.50.2300">
    <property type="match status" value="1"/>
</dbReference>
<dbReference type="SUPFAM" id="SSF47384">
    <property type="entry name" value="Homodimeric domain of signal transducing histidine kinase"/>
    <property type="match status" value="1"/>
</dbReference>
<keyword evidence="4" id="KW-0808">Transferase</keyword>
<evidence type="ECO:0000256" key="1">
    <source>
        <dbReference type="ARBA" id="ARBA00000085"/>
    </source>
</evidence>
<evidence type="ECO:0000256" key="4">
    <source>
        <dbReference type="ARBA" id="ARBA00022679"/>
    </source>
</evidence>
<keyword evidence="7" id="KW-0067">ATP-binding</keyword>
<dbReference type="PANTHER" id="PTHR43065">
    <property type="entry name" value="SENSOR HISTIDINE KINASE"/>
    <property type="match status" value="1"/>
</dbReference>
<organism evidence="14 15">
    <name type="scientific">Poseidonocella sedimentorum</name>
    <dbReference type="NCBI Taxonomy" id="871652"/>
    <lineage>
        <taxon>Bacteria</taxon>
        <taxon>Pseudomonadati</taxon>
        <taxon>Pseudomonadota</taxon>
        <taxon>Alphaproteobacteria</taxon>
        <taxon>Rhodobacterales</taxon>
        <taxon>Roseobacteraceae</taxon>
        <taxon>Poseidonocella</taxon>
    </lineage>
</organism>
<evidence type="ECO:0000256" key="9">
    <source>
        <dbReference type="PROSITE-ProRule" id="PRU00169"/>
    </source>
</evidence>
<feature type="domain" description="Histidine kinase" evidence="11">
    <location>
        <begin position="485"/>
        <end position="708"/>
    </location>
</feature>
<dbReference type="InterPro" id="IPR013655">
    <property type="entry name" value="PAS_fold_3"/>
</dbReference>
<dbReference type="PROSITE" id="PS50109">
    <property type="entry name" value="HIS_KIN"/>
    <property type="match status" value="1"/>
</dbReference>
<dbReference type="InterPro" id="IPR004358">
    <property type="entry name" value="Sig_transdc_His_kin-like_C"/>
</dbReference>
<dbReference type="InterPro" id="IPR036890">
    <property type="entry name" value="HATPase_C_sf"/>
</dbReference>
<dbReference type="Pfam" id="PF02518">
    <property type="entry name" value="HATPase_c"/>
    <property type="match status" value="1"/>
</dbReference>